<proteinExistence type="predicted"/>
<protein>
    <submittedName>
        <fullName evidence="2">Uncharacterized protein</fullName>
    </submittedName>
</protein>
<sequence length="341" mass="38427">MGILDWFKSRPSQFDPDRPSDAMTLRAIDKAVTLTNPRLKLVRSYQERLAPAVEISVNSIREMVLSLPPPIKVSAACWSADPVLRAIFVAASDIPYALGRSSNLRTLIDKYPMLDEAYFILVMTYNEQRMLGMSLQGDVVQRDVVQTVIGFSDHEARICGHQDTEVRHLLGTQAYEYLVAQALSQIGEERSERRELQDNCSLIRARLRLLQQQGPGLGTIFGSAPAVSGEKLKLEAQLLDNERQLEAIGSPQSALDDELETLREVLEHPERYIRVEQKRMRISTMNVVLDQESTDVASDIGFSLAQLKGIPQLQRAFVLARFARAELPEARMNFDDAVRYL</sequence>
<evidence type="ECO:0000256" key="1">
    <source>
        <dbReference type="SAM" id="Coils"/>
    </source>
</evidence>
<reference evidence="2" key="1">
    <citation type="submission" date="2020-10" db="EMBL/GenBank/DDBJ databases">
        <title>Connecting structure to function with the recovery of over 1000 high-quality activated sludge metagenome-assembled genomes encoding full-length rRNA genes using long-read sequencing.</title>
        <authorList>
            <person name="Singleton C.M."/>
            <person name="Petriglieri F."/>
            <person name="Kristensen J.M."/>
            <person name="Kirkegaard R.H."/>
            <person name="Michaelsen T.Y."/>
            <person name="Andersen M.H."/>
            <person name="Karst S.M."/>
            <person name="Dueholm M.S."/>
            <person name="Nielsen P.H."/>
            <person name="Albertsen M."/>
        </authorList>
    </citation>
    <scope>NUCLEOTIDE SEQUENCE</scope>
    <source>
        <strain evidence="2">EsbW_18-Q3-R4-48_MAXAC.044</strain>
    </source>
</reference>
<name>A0A9D7FCC2_9RHOO</name>
<accession>A0A9D7FCC2</accession>
<dbReference type="AlphaFoldDB" id="A0A9D7FCC2"/>
<comment type="caution">
    <text evidence="2">The sequence shown here is derived from an EMBL/GenBank/DDBJ whole genome shotgun (WGS) entry which is preliminary data.</text>
</comment>
<dbReference type="EMBL" id="JADJNC010000003">
    <property type="protein sequence ID" value="MBK7421724.1"/>
    <property type="molecule type" value="Genomic_DNA"/>
</dbReference>
<organism evidence="2 3">
    <name type="scientific">Candidatus Propionivibrio dominans</name>
    <dbReference type="NCBI Taxonomy" id="2954373"/>
    <lineage>
        <taxon>Bacteria</taxon>
        <taxon>Pseudomonadati</taxon>
        <taxon>Pseudomonadota</taxon>
        <taxon>Betaproteobacteria</taxon>
        <taxon>Rhodocyclales</taxon>
        <taxon>Rhodocyclaceae</taxon>
        <taxon>Propionivibrio</taxon>
    </lineage>
</organism>
<keyword evidence="1" id="KW-0175">Coiled coil</keyword>
<dbReference type="Proteomes" id="UP000886602">
    <property type="component" value="Unassembled WGS sequence"/>
</dbReference>
<gene>
    <name evidence="2" type="ORF">IPJ48_00720</name>
</gene>
<evidence type="ECO:0000313" key="2">
    <source>
        <dbReference type="EMBL" id="MBK7421724.1"/>
    </source>
</evidence>
<evidence type="ECO:0000313" key="3">
    <source>
        <dbReference type="Proteomes" id="UP000886602"/>
    </source>
</evidence>
<feature type="coiled-coil region" evidence="1">
    <location>
        <begin position="179"/>
        <end position="213"/>
    </location>
</feature>